<accession>A0A5B0DUV6</accession>
<evidence type="ECO:0000256" key="10">
    <source>
        <dbReference type="ARBA" id="ARBA00038489"/>
    </source>
</evidence>
<dbReference type="GO" id="GO:0005737">
    <property type="term" value="C:cytoplasm"/>
    <property type="evidence" value="ECO:0007669"/>
    <property type="project" value="TreeGrafter"/>
</dbReference>
<evidence type="ECO:0000256" key="1">
    <source>
        <dbReference type="ARBA" id="ARBA00003330"/>
    </source>
</evidence>
<dbReference type="PIRSF" id="PIRSF000239">
    <property type="entry name" value="AHPC"/>
    <property type="match status" value="1"/>
</dbReference>
<dbReference type="GO" id="GO:0045454">
    <property type="term" value="P:cell redox homeostasis"/>
    <property type="evidence" value="ECO:0007669"/>
    <property type="project" value="TreeGrafter"/>
</dbReference>
<reference evidence="15 16" key="1">
    <citation type="submission" date="2019-08" db="EMBL/GenBank/DDBJ databases">
        <title>Aureimonas fodiniaquatilis sp. nov., isolated from a coal mine wastewater.</title>
        <authorList>
            <person name="Kim W."/>
        </authorList>
    </citation>
    <scope>NUCLEOTIDE SEQUENCE [LARGE SCALE GENOMIC DNA]</scope>
    <source>
        <strain evidence="15 16">CAU 1482</strain>
    </source>
</reference>
<protein>
    <recommendedName>
        <fullName evidence="3">thioredoxin-dependent peroxiredoxin</fullName>
        <ecNumber evidence="3">1.11.1.24</ecNumber>
    </recommendedName>
    <alternativeName>
        <fullName evidence="9">Thioredoxin peroxidase</fullName>
    </alternativeName>
    <alternativeName>
        <fullName evidence="11">Thioredoxin-dependent peroxiredoxin Bcp</fullName>
    </alternativeName>
</protein>
<dbReference type="InterPro" id="IPR050924">
    <property type="entry name" value="Peroxiredoxin_BCP/PrxQ"/>
</dbReference>
<keyword evidence="4" id="KW-0575">Peroxidase</keyword>
<evidence type="ECO:0000256" key="4">
    <source>
        <dbReference type="ARBA" id="ARBA00022559"/>
    </source>
</evidence>
<keyword evidence="7" id="KW-1015">Disulfide bond</keyword>
<dbReference type="InterPro" id="IPR024706">
    <property type="entry name" value="Peroxiredoxin_AhpC-typ"/>
</dbReference>
<evidence type="ECO:0000256" key="7">
    <source>
        <dbReference type="ARBA" id="ARBA00023157"/>
    </source>
</evidence>
<proteinExistence type="inferred from homology"/>
<evidence type="ECO:0000259" key="14">
    <source>
        <dbReference type="PROSITE" id="PS51352"/>
    </source>
</evidence>
<dbReference type="AlphaFoldDB" id="A0A5B0DUV6"/>
<keyword evidence="16" id="KW-1185">Reference proteome</keyword>
<dbReference type="PANTHER" id="PTHR42801">
    <property type="entry name" value="THIOREDOXIN-DEPENDENT PEROXIDE REDUCTASE"/>
    <property type="match status" value="1"/>
</dbReference>
<evidence type="ECO:0000256" key="11">
    <source>
        <dbReference type="ARBA" id="ARBA00042639"/>
    </source>
</evidence>
<gene>
    <name evidence="15" type="ORF">FPY71_08615</name>
</gene>
<feature type="domain" description="Thioredoxin" evidence="14">
    <location>
        <begin position="4"/>
        <end position="157"/>
    </location>
</feature>
<comment type="function">
    <text evidence="1">Thiol-specific peroxidase that catalyzes the reduction of hydrogen peroxide and organic hydroperoxides to water and alcohols, respectively. Plays a role in cell protection against oxidative stress by detoxifying peroxides and as sensor of hydrogen peroxide-mediated signaling events.</text>
</comment>
<evidence type="ECO:0000256" key="8">
    <source>
        <dbReference type="ARBA" id="ARBA00023284"/>
    </source>
</evidence>
<dbReference type="RefSeq" id="WP_149299635.1">
    <property type="nucleotide sequence ID" value="NZ_VTWH01000002.1"/>
</dbReference>
<dbReference type="CDD" id="cd03017">
    <property type="entry name" value="PRX_BCP"/>
    <property type="match status" value="1"/>
</dbReference>
<keyword evidence="6" id="KW-0560">Oxidoreductase</keyword>
<dbReference type="InterPro" id="IPR000866">
    <property type="entry name" value="AhpC/TSA"/>
</dbReference>
<dbReference type="GO" id="GO:0034599">
    <property type="term" value="P:cellular response to oxidative stress"/>
    <property type="evidence" value="ECO:0007669"/>
    <property type="project" value="TreeGrafter"/>
</dbReference>
<evidence type="ECO:0000313" key="16">
    <source>
        <dbReference type="Proteomes" id="UP000324738"/>
    </source>
</evidence>
<dbReference type="Proteomes" id="UP000324738">
    <property type="component" value="Unassembled WGS sequence"/>
</dbReference>
<dbReference type="EC" id="1.11.1.24" evidence="3"/>
<dbReference type="EMBL" id="VTWH01000002">
    <property type="protein sequence ID" value="KAA0970554.1"/>
    <property type="molecule type" value="Genomic_DNA"/>
</dbReference>
<dbReference type="Pfam" id="PF00578">
    <property type="entry name" value="AhpC-TSA"/>
    <property type="match status" value="1"/>
</dbReference>
<evidence type="ECO:0000313" key="15">
    <source>
        <dbReference type="EMBL" id="KAA0970554.1"/>
    </source>
</evidence>
<dbReference type="FunFam" id="3.40.30.10:FF:000007">
    <property type="entry name" value="Thioredoxin-dependent thiol peroxidase"/>
    <property type="match status" value="1"/>
</dbReference>
<dbReference type="PROSITE" id="PS51352">
    <property type="entry name" value="THIOREDOXIN_2"/>
    <property type="match status" value="1"/>
</dbReference>
<evidence type="ECO:0000256" key="9">
    <source>
        <dbReference type="ARBA" id="ARBA00032824"/>
    </source>
</evidence>
<name>A0A5B0DUV6_9HYPH</name>
<evidence type="ECO:0000256" key="2">
    <source>
        <dbReference type="ARBA" id="ARBA00011245"/>
    </source>
</evidence>
<dbReference type="PANTHER" id="PTHR42801:SF4">
    <property type="entry name" value="AHPC_TSA FAMILY PROTEIN"/>
    <property type="match status" value="1"/>
</dbReference>
<evidence type="ECO:0000256" key="12">
    <source>
        <dbReference type="ARBA" id="ARBA00049091"/>
    </source>
</evidence>
<dbReference type="OrthoDB" id="9812811at2"/>
<comment type="similarity">
    <text evidence="10">Belongs to the peroxiredoxin family. BCP/PrxQ subfamily.</text>
</comment>
<feature type="active site" description="Cysteine sulfenic acid (-SOH) intermediate; for peroxidase activity" evidence="13">
    <location>
        <position position="46"/>
    </location>
</feature>
<evidence type="ECO:0000256" key="13">
    <source>
        <dbReference type="PIRSR" id="PIRSR000239-1"/>
    </source>
</evidence>
<comment type="subunit">
    <text evidence="2">Monomer.</text>
</comment>
<dbReference type="SUPFAM" id="SSF52833">
    <property type="entry name" value="Thioredoxin-like"/>
    <property type="match status" value="1"/>
</dbReference>
<comment type="catalytic activity">
    <reaction evidence="12">
        <text>a hydroperoxide + [thioredoxin]-dithiol = an alcohol + [thioredoxin]-disulfide + H2O</text>
        <dbReference type="Rhea" id="RHEA:62620"/>
        <dbReference type="Rhea" id="RHEA-COMP:10698"/>
        <dbReference type="Rhea" id="RHEA-COMP:10700"/>
        <dbReference type="ChEBI" id="CHEBI:15377"/>
        <dbReference type="ChEBI" id="CHEBI:29950"/>
        <dbReference type="ChEBI" id="CHEBI:30879"/>
        <dbReference type="ChEBI" id="CHEBI:35924"/>
        <dbReference type="ChEBI" id="CHEBI:50058"/>
        <dbReference type="EC" id="1.11.1.24"/>
    </reaction>
</comment>
<keyword evidence="5" id="KW-0049">Antioxidant</keyword>
<evidence type="ECO:0000256" key="6">
    <source>
        <dbReference type="ARBA" id="ARBA00023002"/>
    </source>
</evidence>
<dbReference type="GO" id="GO:0008379">
    <property type="term" value="F:thioredoxin peroxidase activity"/>
    <property type="evidence" value="ECO:0007669"/>
    <property type="project" value="TreeGrafter"/>
</dbReference>
<sequence length="163" mass="17819">MLSVVEGDTLPDFSLSDADGQTVSRQQLGGKPFVLYFYPKDDTPGCTTEALDFSALLKKFEALGAEVFGVSPDSVAKHCKFRDKQGLKVRLLADEEHQLLKAVGVWAEKRSFGRTSMGVERTTLLVDADGRIARIWPKVKVSGHAVEVLDAVRELNAAPSISR</sequence>
<evidence type="ECO:0000256" key="3">
    <source>
        <dbReference type="ARBA" id="ARBA00013017"/>
    </source>
</evidence>
<dbReference type="InterPro" id="IPR036249">
    <property type="entry name" value="Thioredoxin-like_sf"/>
</dbReference>
<organism evidence="15 16">
    <name type="scientific">Aureimonas fodinaquatilis</name>
    <dbReference type="NCBI Taxonomy" id="2565783"/>
    <lineage>
        <taxon>Bacteria</taxon>
        <taxon>Pseudomonadati</taxon>
        <taxon>Pseudomonadota</taxon>
        <taxon>Alphaproteobacteria</taxon>
        <taxon>Hyphomicrobiales</taxon>
        <taxon>Aurantimonadaceae</taxon>
        <taxon>Aureimonas</taxon>
    </lineage>
</organism>
<dbReference type="Gene3D" id="3.40.30.10">
    <property type="entry name" value="Glutaredoxin"/>
    <property type="match status" value="1"/>
</dbReference>
<dbReference type="InterPro" id="IPR013766">
    <property type="entry name" value="Thioredoxin_domain"/>
</dbReference>
<keyword evidence="8" id="KW-0676">Redox-active center</keyword>
<comment type="caution">
    <text evidence="15">The sequence shown here is derived from an EMBL/GenBank/DDBJ whole genome shotgun (WGS) entry which is preliminary data.</text>
</comment>
<evidence type="ECO:0000256" key="5">
    <source>
        <dbReference type="ARBA" id="ARBA00022862"/>
    </source>
</evidence>